<dbReference type="SUPFAM" id="SSF54897">
    <property type="entry name" value="Protease propeptides/inhibitors"/>
    <property type="match status" value="1"/>
</dbReference>
<evidence type="ECO:0000313" key="10">
    <source>
        <dbReference type="Proteomes" id="UP000298030"/>
    </source>
</evidence>
<dbReference type="GO" id="GO:0006508">
    <property type="term" value="P:proteolysis"/>
    <property type="evidence" value="ECO:0007669"/>
    <property type="project" value="UniProtKB-KW"/>
</dbReference>
<dbReference type="InterPro" id="IPR023827">
    <property type="entry name" value="Peptidase_S8_Asp-AS"/>
</dbReference>
<feature type="domain" description="Peptidase S8/S53" evidence="7">
    <location>
        <begin position="105"/>
        <end position="332"/>
    </location>
</feature>
<feature type="active site" description="Charge relay system" evidence="5">
    <location>
        <position position="300"/>
    </location>
</feature>
<dbReference type="InterPro" id="IPR010259">
    <property type="entry name" value="S8pro/Inhibitor_I9"/>
</dbReference>
<keyword evidence="3 5" id="KW-0378">Hydrolase</keyword>
<dbReference type="InterPro" id="IPR034193">
    <property type="entry name" value="PCSK9_ProteinaseK-like"/>
</dbReference>
<dbReference type="PROSITE" id="PS00138">
    <property type="entry name" value="SUBTILASE_SER"/>
    <property type="match status" value="1"/>
</dbReference>
<dbReference type="InterPro" id="IPR015500">
    <property type="entry name" value="Peptidase_S8_subtilisin-rel"/>
</dbReference>
<evidence type="ECO:0000313" key="9">
    <source>
        <dbReference type="EMBL" id="TEB20079.1"/>
    </source>
</evidence>
<dbReference type="Proteomes" id="UP000298030">
    <property type="component" value="Unassembled WGS sequence"/>
</dbReference>
<organism evidence="9 10">
    <name type="scientific">Coprinellus micaceus</name>
    <name type="common">Glistening ink-cap mushroom</name>
    <name type="synonym">Coprinus micaceus</name>
    <dbReference type="NCBI Taxonomy" id="71717"/>
    <lineage>
        <taxon>Eukaryota</taxon>
        <taxon>Fungi</taxon>
        <taxon>Dikarya</taxon>
        <taxon>Basidiomycota</taxon>
        <taxon>Agaricomycotina</taxon>
        <taxon>Agaricomycetes</taxon>
        <taxon>Agaricomycetidae</taxon>
        <taxon>Agaricales</taxon>
        <taxon>Agaricineae</taxon>
        <taxon>Psathyrellaceae</taxon>
        <taxon>Coprinellus</taxon>
    </lineage>
</organism>
<dbReference type="PRINTS" id="PR00723">
    <property type="entry name" value="SUBTILISIN"/>
</dbReference>
<dbReference type="InterPro" id="IPR036852">
    <property type="entry name" value="Peptidase_S8/S53_dom_sf"/>
</dbReference>
<comment type="similarity">
    <text evidence="1 5 6">Belongs to the peptidase S8 family.</text>
</comment>
<dbReference type="GO" id="GO:0004252">
    <property type="term" value="F:serine-type endopeptidase activity"/>
    <property type="evidence" value="ECO:0007669"/>
    <property type="project" value="UniProtKB-UniRule"/>
</dbReference>
<evidence type="ECO:0000259" key="7">
    <source>
        <dbReference type="Pfam" id="PF00082"/>
    </source>
</evidence>
<dbReference type="FunFam" id="3.40.50.200:FF:000007">
    <property type="entry name" value="Subtilisin-like serine protease"/>
    <property type="match status" value="1"/>
</dbReference>
<dbReference type="PANTHER" id="PTHR43806:SF11">
    <property type="entry name" value="CEREVISIN-RELATED"/>
    <property type="match status" value="1"/>
</dbReference>
<reference evidence="9 10" key="1">
    <citation type="journal article" date="2019" name="Nat. Ecol. Evol.">
        <title>Megaphylogeny resolves global patterns of mushroom evolution.</title>
        <authorList>
            <person name="Varga T."/>
            <person name="Krizsan K."/>
            <person name="Foldi C."/>
            <person name="Dima B."/>
            <person name="Sanchez-Garcia M."/>
            <person name="Sanchez-Ramirez S."/>
            <person name="Szollosi G.J."/>
            <person name="Szarkandi J.G."/>
            <person name="Papp V."/>
            <person name="Albert L."/>
            <person name="Andreopoulos W."/>
            <person name="Angelini C."/>
            <person name="Antonin V."/>
            <person name="Barry K.W."/>
            <person name="Bougher N.L."/>
            <person name="Buchanan P."/>
            <person name="Buyck B."/>
            <person name="Bense V."/>
            <person name="Catcheside P."/>
            <person name="Chovatia M."/>
            <person name="Cooper J."/>
            <person name="Damon W."/>
            <person name="Desjardin D."/>
            <person name="Finy P."/>
            <person name="Geml J."/>
            <person name="Haridas S."/>
            <person name="Hughes K."/>
            <person name="Justo A."/>
            <person name="Karasinski D."/>
            <person name="Kautmanova I."/>
            <person name="Kiss B."/>
            <person name="Kocsube S."/>
            <person name="Kotiranta H."/>
            <person name="LaButti K.M."/>
            <person name="Lechner B.E."/>
            <person name="Liimatainen K."/>
            <person name="Lipzen A."/>
            <person name="Lukacs Z."/>
            <person name="Mihaltcheva S."/>
            <person name="Morgado L.N."/>
            <person name="Niskanen T."/>
            <person name="Noordeloos M.E."/>
            <person name="Ohm R.A."/>
            <person name="Ortiz-Santana B."/>
            <person name="Ovrebo C."/>
            <person name="Racz N."/>
            <person name="Riley R."/>
            <person name="Savchenko A."/>
            <person name="Shiryaev A."/>
            <person name="Soop K."/>
            <person name="Spirin V."/>
            <person name="Szebenyi C."/>
            <person name="Tomsovsky M."/>
            <person name="Tulloss R.E."/>
            <person name="Uehling J."/>
            <person name="Grigoriev I.V."/>
            <person name="Vagvolgyi C."/>
            <person name="Papp T."/>
            <person name="Martin F.M."/>
            <person name="Miettinen O."/>
            <person name="Hibbett D.S."/>
            <person name="Nagy L.G."/>
        </authorList>
    </citation>
    <scope>NUCLEOTIDE SEQUENCE [LARGE SCALE GENOMIC DNA]</scope>
    <source>
        <strain evidence="9 10">FP101781</strain>
    </source>
</reference>
<dbReference type="InterPro" id="IPR022398">
    <property type="entry name" value="Peptidase_S8_His-AS"/>
</dbReference>
<dbReference type="OrthoDB" id="19448at2759"/>
<accession>A0A4Y7SE39</accession>
<dbReference type="Pfam" id="PF00082">
    <property type="entry name" value="Peptidase_S8"/>
    <property type="match status" value="1"/>
</dbReference>
<keyword evidence="10" id="KW-1185">Reference proteome</keyword>
<feature type="active site" description="Charge relay system" evidence="5">
    <location>
        <position position="114"/>
    </location>
</feature>
<dbReference type="PROSITE" id="PS00136">
    <property type="entry name" value="SUBTILASE_ASP"/>
    <property type="match status" value="1"/>
</dbReference>
<feature type="active site" description="Charge relay system" evidence="5">
    <location>
        <position position="145"/>
    </location>
</feature>
<evidence type="ECO:0000259" key="8">
    <source>
        <dbReference type="Pfam" id="PF05922"/>
    </source>
</evidence>
<dbReference type="InterPro" id="IPR050131">
    <property type="entry name" value="Peptidase_S8_subtilisin-like"/>
</dbReference>
<comment type="caution">
    <text evidence="9">The sequence shown here is derived from an EMBL/GenBank/DDBJ whole genome shotgun (WGS) entry which is preliminary data.</text>
</comment>
<dbReference type="PROSITE" id="PS00137">
    <property type="entry name" value="SUBTILASE_HIS"/>
    <property type="match status" value="1"/>
</dbReference>
<dbReference type="CDD" id="cd04077">
    <property type="entry name" value="Peptidases_S8_PCSK9_ProteinaseK_like"/>
    <property type="match status" value="1"/>
</dbReference>
<evidence type="ECO:0000256" key="6">
    <source>
        <dbReference type="RuleBase" id="RU003355"/>
    </source>
</evidence>
<gene>
    <name evidence="9" type="ORF">FA13DRAFT_1780127</name>
</gene>
<protein>
    <submittedName>
        <fullName evidence="9">Serine protease</fullName>
    </submittedName>
</protein>
<dbReference type="EMBL" id="QPFP01000156">
    <property type="protein sequence ID" value="TEB20079.1"/>
    <property type="molecule type" value="Genomic_DNA"/>
</dbReference>
<dbReference type="PANTHER" id="PTHR43806">
    <property type="entry name" value="PEPTIDASE S8"/>
    <property type="match status" value="1"/>
</dbReference>
<keyword evidence="4 5" id="KW-0720">Serine protease</keyword>
<dbReference type="STRING" id="71717.A0A4Y7SE39"/>
<evidence type="ECO:0000256" key="1">
    <source>
        <dbReference type="ARBA" id="ARBA00011073"/>
    </source>
</evidence>
<dbReference type="GO" id="GO:0005615">
    <property type="term" value="C:extracellular space"/>
    <property type="evidence" value="ECO:0007669"/>
    <property type="project" value="TreeGrafter"/>
</dbReference>
<dbReference type="Gene3D" id="3.30.70.80">
    <property type="entry name" value="Peptidase S8 propeptide/proteinase inhibitor I9"/>
    <property type="match status" value="1"/>
</dbReference>
<evidence type="ECO:0000256" key="4">
    <source>
        <dbReference type="ARBA" id="ARBA00022825"/>
    </source>
</evidence>
<dbReference type="InterPro" id="IPR037045">
    <property type="entry name" value="S8pro/Inhibitor_I9_sf"/>
</dbReference>
<sequence>MLKPGVGKTGVLSQVSSISGLKPDTNVTAQWGDALNGFSGNFDAATLAALAKNPGVAGIVEDGIVKTTATALNEPWGLSRINSKARLGCLDKALTYTYKYDDRAGQGVDIYVIDTGIRITHQDFGGRAKWARTFGGYANADGNGHGTHCAGTAVGGRWGVAKKANVFAVKVLSDSGSGSTTDVISGINYVSSQVKITKRPSVVSMSLGGSPNAALDAAAKALVTAGIHVVAAAGNSNVDAINSSPARVAEVITVGASTITDERSSFSNYGTLVDVFAPGTNIQSAWKDSDTSTNIISGTSMATPHVAGLVAYLISVQGNITPAAMSQKLKDMSLKNMLNPYSLPSGTANRLVSNQYLI</sequence>
<dbReference type="InterPro" id="IPR000209">
    <property type="entry name" value="Peptidase_S8/S53_dom"/>
</dbReference>
<evidence type="ECO:0000256" key="5">
    <source>
        <dbReference type="PROSITE-ProRule" id="PRU01240"/>
    </source>
</evidence>
<feature type="domain" description="Inhibitor I9" evidence="8">
    <location>
        <begin position="32"/>
        <end position="67"/>
    </location>
</feature>
<keyword evidence="2 5" id="KW-0645">Protease</keyword>
<dbReference type="Gene3D" id="3.40.50.200">
    <property type="entry name" value="Peptidase S8/S53 domain"/>
    <property type="match status" value="1"/>
</dbReference>
<proteinExistence type="inferred from homology"/>
<evidence type="ECO:0000256" key="3">
    <source>
        <dbReference type="ARBA" id="ARBA00022801"/>
    </source>
</evidence>
<evidence type="ECO:0000256" key="2">
    <source>
        <dbReference type="ARBA" id="ARBA00022670"/>
    </source>
</evidence>
<name>A0A4Y7SE39_COPMI</name>
<dbReference type="AlphaFoldDB" id="A0A4Y7SE39"/>
<dbReference type="InterPro" id="IPR023828">
    <property type="entry name" value="Peptidase_S8_Ser-AS"/>
</dbReference>
<dbReference type="SUPFAM" id="SSF52743">
    <property type="entry name" value="Subtilisin-like"/>
    <property type="match status" value="1"/>
</dbReference>
<dbReference type="PROSITE" id="PS51892">
    <property type="entry name" value="SUBTILASE"/>
    <property type="match status" value="1"/>
</dbReference>
<dbReference type="Pfam" id="PF05922">
    <property type="entry name" value="Inhibitor_I9"/>
    <property type="match status" value="1"/>
</dbReference>